<dbReference type="EMBL" id="JAMAST010000001">
    <property type="protein sequence ID" value="MCL1630451.1"/>
    <property type="molecule type" value="Genomic_DNA"/>
</dbReference>
<organism evidence="5 6">
    <name type="scientific">Sporolactobacillus mangiferae</name>
    <dbReference type="NCBI Taxonomy" id="2940498"/>
    <lineage>
        <taxon>Bacteria</taxon>
        <taxon>Bacillati</taxon>
        <taxon>Bacillota</taxon>
        <taxon>Bacilli</taxon>
        <taxon>Bacillales</taxon>
        <taxon>Sporolactobacillaceae</taxon>
        <taxon>Sporolactobacillus</taxon>
    </lineage>
</organism>
<dbReference type="PANTHER" id="PTHR11808">
    <property type="entry name" value="TRANS-SULFURATION ENZYME FAMILY MEMBER"/>
    <property type="match status" value="1"/>
</dbReference>
<evidence type="ECO:0000256" key="1">
    <source>
        <dbReference type="ARBA" id="ARBA00001933"/>
    </source>
</evidence>
<gene>
    <name evidence="5" type="ORF">M3N64_00595</name>
</gene>
<keyword evidence="3 4" id="KW-0663">Pyridoxal phosphate</keyword>
<comment type="similarity">
    <text evidence="2 4">Belongs to the trans-sulfuration enzymes family.</text>
</comment>
<dbReference type="Gene3D" id="3.40.640.10">
    <property type="entry name" value="Type I PLP-dependent aspartate aminotransferase-like (Major domain)"/>
    <property type="match status" value="1"/>
</dbReference>
<proteinExistence type="inferred from homology"/>
<dbReference type="InterPro" id="IPR000277">
    <property type="entry name" value="Cys/Met-Metab_PyrdxlP-dep_enz"/>
</dbReference>
<dbReference type="RefSeq" id="WP_249095103.1">
    <property type="nucleotide sequence ID" value="NZ_JAMAST010000001.1"/>
</dbReference>
<dbReference type="InterPro" id="IPR015421">
    <property type="entry name" value="PyrdxlP-dep_Trfase_major"/>
</dbReference>
<dbReference type="NCBIfam" id="NF005810">
    <property type="entry name" value="PRK07671.1"/>
    <property type="match status" value="1"/>
</dbReference>
<dbReference type="Gene3D" id="3.90.1150.10">
    <property type="entry name" value="Aspartate Aminotransferase, domain 1"/>
    <property type="match status" value="1"/>
</dbReference>
<dbReference type="InterPro" id="IPR054542">
    <property type="entry name" value="Cys_met_metab_PP"/>
</dbReference>
<dbReference type="CDD" id="cd00614">
    <property type="entry name" value="CGS_like"/>
    <property type="match status" value="1"/>
</dbReference>
<dbReference type="Pfam" id="PF01053">
    <property type="entry name" value="Cys_Met_Meta_PP"/>
    <property type="match status" value="1"/>
</dbReference>
<comment type="cofactor">
    <cofactor evidence="1 4">
        <name>pyridoxal 5'-phosphate</name>
        <dbReference type="ChEBI" id="CHEBI:597326"/>
    </cofactor>
</comment>
<protein>
    <submittedName>
        <fullName evidence="5">Bifunctional cystathionine gamma-lyase/homocysteine desulfhydrase</fullName>
    </submittedName>
</protein>
<dbReference type="InterPro" id="IPR015422">
    <property type="entry name" value="PyrdxlP-dep_Trfase_small"/>
</dbReference>
<comment type="caution">
    <text evidence="5">The sequence shown here is derived from an EMBL/GenBank/DDBJ whole genome shotgun (WGS) entry which is preliminary data.</text>
</comment>
<dbReference type="InterPro" id="IPR015424">
    <property type="entry name" value="PyrdxlP-dep_Trfase"/>
</dbReference>
<evidence type="ECO:0000256" key="3">
    <source>
        <dbReference type="ARBA" id="ARBA00022898"/>
    </source>
</evidence>
<dbReference type="Proteomes" id="UP001203004">
    <property type="component" value="Unassembled WGS sequence"/>
</dbReference>
<dbReference type="SUPFAM" id="SSF53383">
    <property type="entry name" value="PLP-dependent transferases"/>
    <property type="match status" value="1"/>
</dbReference>
<sequence>MKAKTQVVHAGITGDEFTGSVSVPIYQTSTYKQESVGKTKGYDYSRSANPTRRALEVLIRDLEHGKAGFAFGSGMAAISSVLMLLNSGDHLVITDDVYGGTFRVIDKVFKRLGISATFIDTSKPENIERAITEKTKAIYLETPTNPLLKVTDIQKSATIAHDHGLILIVDNTFATPYWQHPLDLGADIVLHSATKYIGGHSDVVAGLVAVATDELAERLYFIQNSVGAVSGPQDAWLLLRGIKTLGLRMEQIEKNARQIAKFLTEHPKVKRVYYPGLESHPGHALAARQASGFGGMISFDAGDEAAANRILSRVRYFTLAESLGAVESLISVPAKMTHASIPKVRREELGITDGLIRLSVGIEDAEDLIEDLKNALE</sequence>
<keyword evidence="6" id="KW-1185">Reference proteome</keyword>
<dbReference type="PANTHER" id="PTHR11808:SF15">
    <property type="entry name" value="CYSTATHIONINE GAMMA-LYASE"/>
    <property type="match status" value="1"/>
</dbReference>
<dbReference type="PIRSF" id="PIRSF001434">
    <property type="entry name" value="CGS"/>
    <property type="match status" value="1"/>
</dbReference>
<accession>A0ABT0M6G9</accession>
<evidence type="ECO:0000256" key="2">
    <source>
        <dbReference type="ARBA" id="ARBA00009077"/>
    </source>
</evidence>
<evidence type="ECO:0000313" key="6">
    <source>
        <dbReference type="Proteomes" id="UP001203004"/>
    </source>
</evidence>
<dbReference type="PROSITE" id="PS00868">
    <property type="entry name" value="CYS_MET_METAB_PP"/>
    <property type="match status" value="1"/>
</dbReference>
<reference evidence="5 6" key="1">
    <citation type="submission" date="2022-05" db="EMBL/GenBank/DDBJ databases">
        <title>Sporolactobacillus sp nov CPB3-1, isolated from tree bark (Mangifera indica L.).</title>
        <authorList>
            <person name="Phuengjayaem S."/>
            <person name="Tanasupawat S."/>
        </authorList>
    </citation>
    <scope>NUCLEOTIDE SEQUENCE [LARGE SCALE GENOMIC DNA]</scope>
    <source>
        <strain evidence="5 6">CPB3-1</strain>
    </source>
</reference>
<evidence type="ECO:0000256" key="4">
    <source>
        <dbReference type="RuleBase" id="RU362118"/>
    </source>
</evidence>
<name>A0ABT0M6G9_9BACL</name>
<evidence type="ECO:0000313" key="5">
    <source>
        <dbReference type="EMBL" id="MCL1630451.1"/>
    </source>
</evidence>
<dbReference type="NCBIfam" id="NF005871">
    <property type="entry name" value="PRK07811.1"/>
    <property type="match status" value="1"/>
</dbReference>